<dbReference type="AlphaFoldDB" id="A6HU19"/>
<sequence length="64" mass="6847">MDIPAVTTLSNLSVSTQLIILENFVRQITVSELPALTTTGLCARIISVVILASVCLYTKEGIVI</sequence>
<proteinExistence type="predicted"/>
<evidence type="ECO:0000313" key="2">
    <source>
        <dbReference type="Proteomes" id="UP000234681"/>
    </source>
</evidence>
<protein>
    <submittedName>
        <fullName evidence="1">RCG36910</fullName>
    </submittedName>
</protein>
<dbReference type="Proteomes" id="UP000234681">
    <property type="component" value="Chromosome 15"/>
</dbReference>
<name>A6HU19_RAT</name>
<reference evidence="1 2" key="1">
    <citation type="submission" date="2005-07" db="EMBL/GenBank/DDBJ databases">
        <authorList>
            <person name="Mural R.J."/>
            <person name="Li P.W."/>
            <person name="Adams M.D."/>
            <person name="Amanatides P.G."/>
            <person name="Baden-Tillson H."/>
            <person name="Barnstead M."/>
            <person name="Chin S.H."/>
            <person name="Dew I."/>
            <person name="Evans C.A."/>
            <person name="Ferriera S."/>
            <person name="Flanigan M."/>
            <person name="Fosler C."/>
            <person name="Glodek A."/>
            <person name="Gu Z."/>
            <person name="Holt R.A."/>
            <person name="Jennings D."/>
            <person name="Kraft C.L."/>
            <person name="Lu F."/>
            <person name="Nguyen T."/>
            <person name="Nusskern D.R."/>
            <person name="Pfannkoch C.M."/>
            <person name="Sitter C."/>
            <person name="Sutton G.G."/>
            <person name="Venter J.C."/>
            <person name="Wang Z."/>
            <person name="Woodage T."/>
            <person name="Zheng X.H."/>
            <person name="Zhong F."/>
        </authorList>
    </citation>
    <scope>NUCLEOTIDE SEQUENCE [LARGE SCALE GENOMIC DNA]</scope>
    <source>
        <strain>BN</strain>
        <strain evidence="2">Sprague-Dawley</strain>
    </source>
</reference>
<dbReference type="EMBL" id="CH473951">
    <property type="protein sequence ID" value="EDM02382.1"/>
    <property type="molecule type" value="Genomic_DNA"/>
</dbReference>
<evidence type="ECO:0000313" key="1">
    <source>
        <dbReference type="EMBL" id="EDM02382.1"/>
    </source>
</evidence>
<gene>
    <name evidence="1" type="ORF">rCG_36910</name>
</gene>
<accession>A6HU19</accession>
<organism evidence="1 2">
    <name type="scientific">Rattus norvegicus</name>
    <name type="common">Rat</name>
    <dbReference type="NCBI Taxonomy" id="10116"/>
    <lineage>
        <taxon>Eukaryota</taxon>
        <taxon>Metazoa</taxon>
        <taxon>Chordata</taxon>
        <taxon>Craniata</taxon>
        <taxon>Vertebrata</taxon>
        <taxon>Euteleostomi</taxon>
        <taxon>Mammalia</taxon>
        <taxon>Eutheria</taxon>
        <taxon>Euarchontoglires</taxon>
        <taxon>Glires</taxon>
        <taxon>Rodentia</taxon>
        <taxon>Myomorpha</taxon>
        <taxon>Muroidea</taxon>
        <taxon>Muridae</taxon>
        <taxon>Murinae</taxon>
        <taxon>Rattus</taxon>
    </lineage>
</organism>